<dbReference type="STRING" id="576137.A0A1L7WN91"/>
<dbReference type="OrthoDB" id="5589325at2759"/>
<dbReference type="PANTHER" id="PTHR40633">
    <property type="entry name" value="MATRIX PROTEIN, PUTATIVE (AFU_ORTHOLOGUE AFUA_8G05410)-RELATED"/>
    <property type="match status" value="1"/>
</dbReference>
<dbReference type="InterPro" id="IPR052982">
    <property type="entry name" value="SRP1/TIP1-like"/>
</dbReference>
<accession>A0A1L7WN91</accession>
<reference evidence="3 4" key="1">
    <citation type="submission" date="2016-03" db="EMBL/GenBank/DDBJ databases">
        <authorList>
            <person name="Ploux O."/>
        </authorList>
    </citation>
    <scope>NUCLEOTIDE SEQUENCE [LARGE SCALE GENOMIC DNA]</scope>
    <source>
        <strain evidence="3 4">UAMH 11012</strain>
    </source>
</reference>
<keyword evidence="2" id="KW-0732">Signal</keyword>
<feature type="signal peptide" evidence="2">
    <location>
        <begin position="1"/>
        <end position="18"/>
    </location>
</feature>
<organism evidence="3 4">
    <name type="scientific">Phialocephala subalpina</name>
    <dbReference type="NCBI Taxonomy" id="576137"/>
    <lineage>
        <taxon>Eukaryota</taxon>
        <taxon>Fungi</taxon>
        <taxon>Dikarya</taxon>
        <taxon>Ascomycota</taxon>
        <taxon>Pezizomycotina</taxon>
        <taxon>Leotiomycetes</taxon>
        <taxon>Helotiales</taxon>
        <taxon>Mollisiaceae</taxon>
        <taxon>Phialocephala</taxon>
        <taxon>Phialocephala fortinii species complex</taxon>
    </lineage>
</organism>
<feature type="chain" id="PRO_5013222276" description="Extracellular matrix protein" evidence="2">
    <location>
        <begin position="19"/>
        <end position="211"/>
    </location>
</feature>
<gene>
    <name evidence="3" type="ORF">PAC_04106</name>
</gene>
<keyword evidence="4" id="KW-1185">Reference proteome</keyword>
<name>A0A1L7WN91_9HELO</name>
<protein>
    <recommendedName>
        <fullName evidence="5">Extracellular matrix protein</fullName>
    </recommendedName>
</protein>
<evidence type="ECO:0000313" key="3">
    <source>
        <dbReference type="EMBL" id="CZR54223.1"/>
    </source>
</evidence>
<evidence type="ECO:0000256" key="2">
    <source>
        <dbReference type="SAM" id="SignalP"/>
    </source>
</evidence>
<feature type="region of interest" description="Disordered" evidence="1">
    <location>
        <begin position="114"/>
        <end position="186"/>
    </location>
</feature>
<evidence type="ECO:0000256" key="1">
    <source>
        <dbReference type="SAM" id="MobiDB-lite"/>
    </source>
</evidence>
<evidence type="ECO:0008006" key="5">
    <source>
        <dbReference type="Google" id="ProtNLM"/>
    </source>
</evidence>
<sequence length="211" mass="20445">MQFSSVLLAGAALAVAQAAQFTMTASQFVSVKTGTAFDITWSNATGAVTLLLKNGASNDLKTVATIGSGLTGTSYSWTPDSTLVSGTYALEIDDSTGPNYSMQFTLAGAASSSASSSSASSTSSGSSTSTGSSSSGSTTTTSSSSSSATASNSTTTTGSSSKTSASKTSSSTGTSTSSTSTSSPSSLSSASALASPLAFVLLAFAAIMTLN</sequence>
<proteinExistence type="predicted"/>
<dbReference type="EMBL" id="FJOG01000004">
    <property type="protein sequence ID" value="CZR54223.1"/>
    <property type="molecule type" value="Genomic_DNA"/>
</dbReference>
<evidence type="ECO:0000313" key="4">
    <source>
        <dbReference type="Proteomes" id="UP000184330"/>
    </source>
</evidence>
<dbReference type="AlphaFoldDB" id="A0A1L7WN91"/>
<dbReference type="Proteomes" id="UP000184330">
    <property type="component" value="Unassembled WGS sequence"/>
</dbReference>
<dbReference type="PANTHER" id="PTHR40633:SF1">
    <property type="entry name" value="GPI ANCHORED SERINE-THREONINE RICH PROTEIN (AFU_ORTHOLOGUE AFUA_1G03630)"/>
    <property type="match status" value="1"/>
</dbReference>